<dbReference type="InterPro" id="IPR027417">
    <property type="entry name" value="P-loop_NTPase"/>
</dbReference>
<protein>
    <recommendedName>
        <fullName evidence="2">G domain-containing protein</fullName>
    </recommendedName>
</protein>
<dbReference type="EMBL" id="MN739908">
    <property type="protein sequence ID" value="QHT76934.1"/>
    <property type="molecule type" value="Genomic_DNA"/>
</dbReference>
<dbReference type="SUPFAM" id="SSF52540">
    <property type="entry name" value="P-loop containing nucleoside triphosphate hydrolases"/>
    <property type="match status" value="1"/>
</dbReference>
<dbReference type="InterPro" id="IPR006073">
    <property type="entry name" value="GTP-bd"/>
</dbReference>
<organism evidence="3">
    <name type="scientific">viral metagenome</name>
    <dbReference type="NCBI Taxonomy" id="1070528"/>
    <lineage>
        <taxon>unclassified sequences</taxon>
        <taxon>metagenomes</taxon>
        <taxon>organismal metagenomes</taxon>
    </lineage>
</organism>
<keyword evidence="1" id="KW-0472">Membrane</keyword>
<reference evidence="3" key="1">
    <citation type="journal article" date="2020" name="Nature">
        <title>Giant virus diversity and host interactions through global metagenomics.</title>
        <authorList>
            <person name="Schulz F."/>
            <person name="Roux S."/>
            <person name="Paez-Espino D."/>
            <person name="Jungbluth S."/>
            <person name="Walsh D.A."/>
            <person name="Denef V.J."/>
            <person name="McMahon K.D."/>
            <person name="Konstantinidis K.T."/>
            <person name="Eloe-Fadrosh E.A."/>
            <person name="Kyrpides N.C."/>
            <person name="Woyke T."/>
        </authorList>
    </citation>
    <scope>NUCLEOTIDE SEQUENCE</scope>
    <source>
        <strain evidence="3">GVMAG-M-3300023179-82</strain>
    </source>
</reference>
<dbReference type="AlphaFoldDB" id="A0A6C0H8Y2"/>
<sequence>MSDFIVAFVGLPSSGKSSIINSLCFKRIQQTGICRTTTEYKLIDDTLIDDANNKFKVIDLPGICDSEETIKSSKDFNELTYAHITNANLIIWTSDINKAFITTHEVEEFNNIKEYIKKRIESTGELYYIIIMLSKCDKLYSIKKDKKKSIKNNNDEIEDSDEETNINDVIDKVKQKFPNDVILLFNAFGRSYHNKNSSETLKKFIEKTFNGIPTNHNINFDISNYTKKHNLEQQKLYYNYFLKSFEDFVNDKITIDILKKKWNTVNDKDKYKIITELCQLKELEKNILTSRHVKIYEYIIMICYINKKYETDYIINKILIYIYIYLICNISIYIINPKKIEYNYYTLSKDHFNNSCFKFYENANTYKIIYIYTERDCIFIDKLFISLCDEFGQLLCNQSDLMESDYDLIDYLIFSPHITHITGIIFLLSIYRVELDDIPEKSSFKLLFNNMINNNISDFPMIFNKLEKYLLYTGLITKLNDCDYEEYIEFLKNITSCENTILLYKLKIIKLILNNQIYYDNANIASNPFYALYKELMHPKIPYHRLKNNTECDNLLNAFWLKVYSNIKIEYNRSIFEYFAPISIEELLYKINDD</sequence>
<proteinExistence type="predicted"/>
<dbReference type="Gene3D" id="3.40.50.300">
    <property type="entry name" value="P-loop containing nucleotide triphosphate hydrolases"/>
    <property type="match status" value="1"/>
</dbReference>
<dbReference type="Pfam" id="PF01926">
    <property type="entry name" value="MMR_HSR1"/>
    <property type="match status" value="1"/>
</dbReference>
<feature type="transmembrane region" description="Helical" evidence="1">
    <location>
        <begin position="318"/>
        <end position="335"/>
    </location>
</feature>
<dbReference type="GO" id="GO:0005525">
    <property type="term" value="F:GTP binding"/>
    <property type="evidence" value="ECO:0007669"/>
    <property type="project" value="InterPro"/>
</dbReference>
<evidence type="ECO:0000256" key="1">
    <source>
        <dbReference type="SAM" id="Phobius"/>
    </source>
</evidence>
<keyword evidence="1" id="KW-0812">Transmembrane</keyword>
<evidence type="ECO:0000313" key="3">
    <source>
        <dbReference type="EMBL" id="QHT76934.1"/>
    </source>
</evidence>
<accession>A0A6C0H8Y2</accession>
<evidence type="ECO:0000259" key="2">
    <source>
        <dbReference type="Pfam" id="PF01926"/>
    </source>
</evidence>
<name>A0A6C0H8Y2_9ZZZZ</name>
<keyword evidence="1" id="KW-1133">Transmembrane helix</keyword>
<feature type="domain" description="G" evidence="2">
    <location>
        <begin position="6"/>
        <end position="116"/>
    </location>
</feature>